<dbReference type="Proteomes" id="UP001501079">
    <property type="component" value="Unassembled WGS sequence"/>
</dbReference>
<evidence type="ECO:0000313" key="1">
    <source>
        <dbReference type="EMBL" id="GAA4167636.1"/>
    </source>
</evidence>
<proteinExistence type="predicted"/>
<gene>
    <name evidence="1" type="ORF">GCM10022287_01460</name>
</gene>
<name>A0ABP7ZPY3_9MICO</name>
<comment type="caution">
    <text evidence="1">The sequence shown here is derived from an EMBL/GenBank/DDBJ whole genome shotgun (WGS) entry which is preliminary data.</text>
</comment>
<organism evidence="1 2">
    <name type="scientific">Gryllotalpicola koreensis</name>
    <dbReference type="NCBI Taxonomy" id="993086"/>
    <lineage>
        <taxon>Bacteria</taxon>
        <taxon>Bacillati</taxon>
        <taxon>Actinomycetota</taxon>
        <taxon>Actinomycetes</taxon>
        <taxon>Micrococcales</taxon>
        <taxon>Microbacteriaceae</taxon>
        <taxon>Gryllotalpicola</taxon>
    </lineage>
</organism>
<dbReference type="EMBL" id="BAABBW010000001">
    <property type="protein sequence ID" value="GAA4167636.1"/>
    <property type="molecule type" value="Genomic_DNA"/>
</dbReference>
<dbReference type="Pfam" id="PF10012">
    <property type="entry name" value="DUF2255"/>
    <property type="match status" value="1"/>
</dbReference>
<sequence>MDSSRSWTTGELAQIDASAELTIAAPRRDGGWRRAVPIWVVTVGDAVYVRTWRLRETGWYGAVRRAGRARIGVPGVSAEVSVTDASGDDPELRRSVDDAYRAKYGRPGDATVSGVVTEDAAATTLRLTPFAVYPTPVSQPRPQ</sequence>
<keyword evidence="2" id="KW-1185">Reference proteome</keyword>
<dbReference type="InterPro" id="IPR016888">
    <property type="entry name" value="UCP028498"/>
</dbReference>
<reference evidence="2" key="1">
    <citation type="journal article" date="2019" name="Int. J. Syst. Evol. Microbiol.">
        <title>The Global Catalogue of Microorganisms (GCM) 10K type strain sequencing project: providing services to taxonomists for standard genome sequencing and annotation.</title>
        <authorList>
            <consortium name="The Broad Institute Genomics Platform"/>
            <consortium name="The Broad Institute Genome Sequencing Center for Infectious Disease"/>
            <person name="Wu L."/>
            <person name="Ma J."/>
        </authorList>
    </citation>
    <scope>NUCLEOTIDE SEQUENCE [LARGE SCALE GENOMIC DNA]</scope>
    <source>
        <strain evidence="2">JCM 17591</strain>
    </source>
</reference>
<evidence type="ECO:0000313" key="2">
    <source>
        <dbReference type="Proteomes" id="UP001501079"/>
    </source>
</evidence>
<protein>
    <submittedName>
        <fullName evidence="1">DUF2255 family protein</fullName>
    </submittedName>
</protein>
<accession>A0ABP7ZPY3</accession>
<dbReference type="RefSeq" id="WP_344751353.1">
    <property type="nucleotide sequence ID" value="NZ_BAABBW010000001.1"/>
</dbReference>